<dbReference type="PANTHER" id="PTHR21344:SF1">
    <property type="entry name" value="RAL GTPASE-ACTIVATING PROTEIN SUBUNIT BETA"/>
    <property type="match status" value="1"/>
</dbReference>
<accession>A0A0N4V331</accession>
<evidence type="ECO:0000313" key="3">
    <source>
        <dbReference type="EMBL" id="VDD89397.1"/>
    </source>
</evidence>
<dbReference type="PROSITE" id="PS50085">
    <property type="entry name" value="RAPGAP"/>
    <property type="match status" value="1"/>
</dbReference>
<dbReference type="GO" id="GO:0051056">
    <property type="term" value="P:regulation of small GTPase mediated signal transduction"/>
    <property type="evidence" value="ECO:0007669"/>
    <property type="project" value="InterPro"/>
</dbReference>
<sequence>MMPSVDWPGVDGISAGRSAAIGALCRIICSKNSQEALSDLQLAQFYKVMYEALQEKDRLVLCSLIYYGGSMFSLGLKGIEVLLPQFVLAIDIILTESTKLRLHPSISEVDMRRACLEAFSSVLAWPTTFGPARIPEHSTAYIELLPRVHRNLVYSLRHETDPCNLHLTLGTILNLNTDSSITEKLVYILEDMSTGFLIVTSLCRFIDMQLTKPPPLHSRDLHSSVVAAFSSLVVWLCAAPNLVETESCLTNVAEVIEFGLTGGKNLPETQRKPASKRVRDAAEHLLYNLLSSVSRGEQKDIVDERTLAYIYGDNLVDLSKFKHFLVKQDTLLSIHNATNSLVAPGRPALFFILRSPHHAAVAALAQLFSSTNDEEASEEKDIDTVRPEERILADPKPTQLKNFEIPAGFDIPRCKFLDVHFRDSSTSETDRIMTELNGIRKKIQQGESVVRSSDERNVWLQEPLASVLTKPPDKCDAGRVFLYDMGFLSEPMFTNEEFVMLTSENSDEFYQDLHQMVDRSPTKLLQSVCIFYVRTNQRNVSEILENAVNLEKTCPEFCQMLSELGEVVEVNSHPHWTGNWATAFSSAGKQTRDSKENYNCVIDGLSHCLWWTDSQVEVAYTMPSERCVKSGGGAYHVTPPTIVCSFDSSAENEHNFQSKKLQRKLFLRIRSFQK</sequence>
<evidence type="ECO:0000313" key="4">
    <source>
        <dbReference type="Proteomes" id="UP000274131"/>
    </source>
</evidence>
<dbReference type="EMBL" id="UXUI01007776">
    <property type="protein sequence ID" value="VDD89397.1"/>
    <property type="molecule type" value="Genomic_DNA"/>
</dbReference>
<name>A0A0N4V331_ENTVE</name>
<dbReference type="InterPro" id="IPR000331">
    <property type="entry name" value="Rap/Ran_GAP_dom"/>
</dbReference>
<dbReference type="OrthoDB" id="10009983at2759"/>
<dbReference type="PANTHER" id="PTHR21344">
    <property type="entry name" value="RAL GTPASE-ACTIVATING PROTEIN SUBUNIT BETA"/>
    <property type="match status" value="1"/>
</dbReference>
<dbReference type="AlphaFoldDB" id="A0A0N4V331"/>
<reference evidence="3 4" key="2">
    <citation type="submission" date="2018-10" db="EMBL/GenBank/DDBJ databases">
        <authorList>
            <consortium name="Pathogen Informatics"/>
        </authorList>
    </citation>
    <scope>NUCLEOTIDE SEQUENCE [LARGE SCALE GENOMIC DNA]</scope>
</reference>
<dbReference type="Proteomes" id="UP000274131">
    <property type="component" value="Unassembled WGS sequence"/>
</dbReference>
<proteinExistence type="predicted"/>
<evidence type="ECO:0000256" key="1">
    <source>
        <dbReference type="ARBA" id="ARBA00022468"/>
    </source>
</evidence>
<gene>
    <name evidence="3" type="ORF">EVEC_LOCUS4148</name>
</gene>
<keyword evidence="4" id="KW-1185">Reference proteome</keyword>
<reference evidence="5" key="1">
    <citation type="submission" date="2016-04" db="UniProtKB">
        <authorList>
            <consortium name="WormBaseParasite"/>
        </authorList>
    </citation>
    <scope>IDENTIFICATION</scope>
</reference>
<keyword evidence="1" id="KW-0343">GTPase activation</keyword>
<evidence type="ECO:0000313" key="5">
    <source>
        <dbReference type="WBParaSite" id="EVEC_0000444001-mRNA-1"/>
    </source>
</evidence>
<feature type="domain" description="Rap-GAP" evidence="2">
    <location>
        <begin position="514"/>
        <end position="674"/>
    </location>
</feature>
<dbReference type="Gene3D" id="3.40.50.11210">
    <property type="entry name" value="Rap/Ran-GAP"/>
    <property type="match status" value="1"/>
</dbReference>
<dbReference type="STRING" id="51028.A0A0N4V331"/>
<dbReference type="SUPFAM" id="SSF111347">
    <property type="entry name" value="Rap/Ran-GAP"/>
    <property type="match status" value="1"/>
</dbReference>
<dbReference type="InterPro" id="IPR035974">
    <property type="entry name" value="Rap/Ran-GAP_sf"/>
</dbReference>
<dbReference type="InterPro" id="IPR039930">
    <property type="entry name" value="RALGAPB"/>
</dbReference>
<dbReference type="GO" id="GO:0005096">
    <property type="term" value="F:GTPase activator activity"/>
    <property type="evidence" value="ECO:0007669"/>
    <property type="project" value="UniProtKB-KW"/>
</dbReference>
<organism evidence="5">
    <name type="scientific">Enterobius vermicularis</name>
    <name type="common">Human pinworm</name>
    <dbReference type="NCBI Taxonomy" id="51028"/>
    <lineage>
        <taxon>Eukaryota</taxon>
        <taxon>Metazoa</taxon>
        <taxon>Ecdysozoa</taxon>
        <taxon>Nematoda</taxon>
        <taxon>Chromadorea</taxon>
        <taxon>Rhabditida</taxon>
        <taxon>Spirurina</taxon>
        <taxon>Oxyuridomorpha</taxon>
        <taxon>Oxyuroidea</taxon>
        <taxon>Oxyuridae</taxon>
        <taxon>Enterobius</taxon>
    </lineage>
</organism>
<evidence type="ECO:0000259" key="2">
    <source>
        <dbReference type="PROSITE" id="PS50085"/>
    </source>
</evidence>
<protein>
    <submittedName>
        <fullName evidence="5">Rap-GAP domain-containing protein</fullName>
    </submittedName>
</protein>
<dbReference type="WBParaSite" id="EVEC_0000444001-mRNA-1">
    <property type="protein sequence ID" value="EVEC_0000444001-mRNA-1"/>
    <property type="gene ID" value="EVEC_0000444001"/>
</dbReference>